<sequence>MKKETKKQLIEWADHYETEAFITGDPIQFPHRFFHKQDIEIVSLLTAWISFGNRKMICQKAEELVSLLGKRPLEYVYSKKWETDFPANDNKSFYRTCPKKQMFWLFKKLYHVYEQHESLEEHLLSSIEGTPRERLCNWLGVSNKSPQKKLNMFLRWMVRKNSPVDFGLWTGMQARDLIIPLDTHVNRMAFELKMTDKETYSLQQALRITRSLNEVFPNDPCKGDFALFGYGVEHKQ</sequence>
<name>A0A9E2L652_9BACT</name>
<reference evidence="1" key="2">
    <citation type="submission" date="2021-04" db="EMBL/GenBank/DDBJ databases">
        <authorList>
            <person name="Gilroy R."/>
        </authorList>
    </citation>
    <scope>NUCLEOTIDE SEQUENCE</scope>
    <source>
        <strain evidence="1">G3-2149</strain>
    </source>
</reference>
<reference evidence="1" key="1">
    <citation type="journal article" date="2021" name="PeerJ">
        <title>Extensive microbial diversity within the chicken gut microbiome revealed by metagenomics and culture.</title>
        <authorList>
            <person name="Gilroy R."/>
            <person name="Ravi A."/>
            <person name="Getino M."/>
            <person name="Pursley I."/>
            <person name="Horton D.L."/>
            <person name="Alikhan N.F."/>
            <person name="Baker D."/>
            <person name="Gharbi K."/>
            <person name="Hall N."/>
            <person name="Watson M."/>
            <person name="Adriaenssens E.M."/>
            <person name="Foster-Nyarko E."/>
            <person name="Jarju S."/>
            <person name="Secka A."/>
            <person name="Antonio M."/>
            <person name="Oren A."/>
            <person name="Chaudhuri R.R."/>
            <person name="La Ragione R."/>
            <person name="Hildebrand F."/>
            <person name="Pallen M.J."/>
        </authorList>
    </citation>
    <scope>NUCLEOTIDE SEQUENCE</scope>
    <source>
        <strain evidence="1">G3-2149</strain>
    </source>
</reference>
<dbReference type="InterPro" id="IPR014127">
    <property type="entry name" value="CHP02757"/>
</dbReference>
<organism evidence="1 2">
    <name type="scientific">Candidatus Paraprevotella stercoravium</name>
    <dbReference type="NCBI Taxonomy" id="2838725"/>
    <lineage>
        <taxon>Bacteria</taxon>
        <taxon>Pseudomonadati</taxon>
        <taxon>Bacteroidota</taxon>
        <taxon>Bacteroidia</taxon>
        <taxon>Bacteroidales</taxon>
        <taxon>Prevotellaceae</taxon>
        <taxon>Paraprevotella</taxon>
    </lineage>
</organism>
<protein>
    <submittedName>
        <fullName evidence="1">TIGR02757 family protein</fullName>
    </submittedName>
</protein>
<dbReference type="EMBL" id="JAHLFU010000164">
    <property type="protein sequence ID" value="MBU3853677.1"/>
    <property type="molecule type" value="Genomic_DNA"/>
</dbReference>
<dbReference type="Pfam" id="PF09674">
    <property type="entry name" value="DUF2400"/>
    <property type="match status" value="1"/>
</dbReference>
<proteinExistence type="predicted"/>
<evidence type="ECO:0000313" key="1">
    <source>
        <dbReference type="EMBL" id="MBU3853677.1"/>
    </source>
</evidence>
<comment type="caution">
    <text evidence="1">The sequence shown here is derived from an EMBL/GenBank/DDBJ whole genome shotgun (WGS) entry which is preliminary data.</text>
</comment>
<dbReference type="NCBIfam" id="TIGR02757">
    <property type="entry name" value="TIGR02757 family protein"/>
    <property type="match status" value="1"/>
</dbReference>
<dbReference type="Proteomes" id="UP000823865">
    <property type="component" value="Unassembled WGS sequence"/>
</dbReference>
<accession>A0A9E2L652</accession>
<evidence type="ECO:0000313" key="2">
    <source>
        <dbReference type="Proteomes" id="UP000823865"/>
    </source>
</evidence>
<gene>
    <name evidence="1" type="ORF">H9789_07665</name>
</gene>
<dbReference type="AlphaFoldDB" id="A0A9E2L652"/>